<accession>A0A382I517</accession>
<evidence type="ECO:0000256" key="1">
    <source>
        <dbReference type="ARBA" id="ARBA00022475"/>
    </source>
</evidence>
<evidence type="ECO:0000256" key="5">
    <source>
        <dbReference type="ARBA" id="ARBA00023239"/>
    </source>
</evidence>
<keyword evidence="2" id="KW-0812">Transmembrane</keyword>
<dbReference type="NCBIfam" id="TIGR00247">
    <property type="entry name" value="endolytic transglycosylase MltG"/>
    <property type="match status" value="1"/>
</dbReference>
<evidence type="ECO:0008006" key="8">
    <source>
        <dbReference type="Google" id="ProtNLM"/>
    </source>
</evidence>
<evidence type="ECO:0000256" key="2">
    <source>
        <dbReference type="ARBA" id="ARBA00022692"/>
    </source>
</evidence>
<dbReference type="AlphaFoldDB" id="A0A382I517"/>
<dbReference type="PANTHER" id="PTHR30518:SF2">
    <property type="entry name" value="ENDOLYTIC MUREIN TRANSGLYCOSYLASE"/>
    <property type="match status" value="1"/>
</dbReference>
<sequence length="235" mass="25604">HEAMELILAGKGLDYRLTIPEGLTSAEIKRLLEGAEALAGEVTDMPREGGLLPETYFYRRGDSRADMIHRMEAGMHGVMAELWPNRAEGLPFDTPEQALVLASIVEKETALAVERRHVAGVFVNRLRKNMRLQSDPTVMFAVTGGVVALGRPLSKADLAFDSPFNTYKHNGLPPQPIAHPGRSSMAAVLNPLATDALYFVADGSGGHVFAATLAEHNKNVARWRQLQKENAASKP</sequence>
<dbReference type="EMBL" id="UINC01065275">
    <property type="protein sequence ID" value="SVB94760.1"/>
    <property type="molecule type" value="Genomic_DNA"/>
</dbReference>
<dbReference type="GO" id="GO:0071555">
    <property type="term" value="P:cell wall organization"/>
    <property type="evidence" value="ECO:0007669"/>
    <property type="project" value="UniProtKB-KW"/>
</dbReference>
<dbReference type="GO" id="GO:0016829">
    <property type="term" value="F:lyase activity"/>
    <property type="evidence" value="ECO:0007669"/>
    <property type="project" value="UniProtKB-KW"/>
</dbReference>
<evidence type="ECO:0000313" key="7">
    <source>
        <dbReference type="EMBL" id="SVB94760.1"/>
    </source>
</evidence>
<keyword evidence="6" id="KW-0961">Cell wall biogenesis/degradation</keyword>
<dbReference type="HAMAP" id="MF_02065">
    <property type="entry name" value="MltG"/>
    <property type="match status" value="1"/>
</dbReference>
<gene>
    <name evidence="7" type="ORF">METZ01_LOCUS247614</name>
</gene>
<evidence type="ECO:0000256" key="6">
    <source>
        <dbReference type="ARBA" id="ARBA00023316"/>
    </source>
</evidence>
<feature type="non-terminal residue" evidence="7">
    <location>
        <position position="1"/>
    </location>
</feature>
<reference evidence="7" key="1">
    <citation type="submission" date="2018-05" db="EMBL/GenBank/DDBJ databases">
        <authorList>
            <person name="Lanie J.A."/>
            <person name="Ng W.-L."/>
            <person name="Kazmierczak K.M."/>
            <person name="Andrzejewski T.M."/>
            <person name="Davidsen T.M."/>
            <person name="Wayne K.J."/>
            <person name="Tettelin H."/>
            <person name="Glass J.I."/>
            <person name="Rusch D."/>
            <person name="Podicherti R."/>
            <person name="Tsui H.-C.T."/>
            <person name="Winkler M.E."/>
        </authorList>
    </citation>
    <scope>NUCLEOTIDE SEQUENCE</scope>
</reference>
<evidence type="ECO:0000256" key="3">
    <source>
        <dbReference type="ARBA" id="ARBA00022989"/>
    </source>
</evidence>
<organism evidence="7">
    <name type="scientific">marine metagenome</name>
    <dbReference type="NCBI Taxonomy" id="408172"/>
    <lineage>
        <taxon>unclassified sequences</taxon>
        <taxon>metagenomes</taxon>
        <taxon>ecological metagenomes</taxon>
    </lineage>
</organism>
<keyword evidence="5" id="KW-0456">Lyase</keyword>
<dbReference type="PANTHER" id="PTHR30518">
    <property type="entry name" value="ENDOLYTIC MUREIN TRANSGLYCOSYLASE"/>
    <property type="match status" value="1"/>
</dbReference>
<name>A0A382I517_9ZZZZ</name>
<dbReference type="CDD" id="cd08010">
    <property type="entry name" value="MltG_like"/>
    <property type="match status" value="1"/>
</dbReference>
<keyword evidence="3" id="KW-1133">Transmembrane helix</keyword>
<keyword evidence="4" id="KW-0472">Membrane</keyword>
<dbReference type="Pfam" id="PF02618">
    <property type="entry name" value="YceG"/>
    <property type="match status" value="1"/>
</dbReference>
<keyword evidence="1" id="KW-1003">Cell membrane</keyword>
<dbReference type="InterPro" id="IPR003770">
    <property type="entry name" value="MLTG-like"/>
</dbReference>
<protein>
    <recommendedName>
        <fullName evidence="8">Endolytic transglycosylase MltG</fullName>
    </recommendedName>
</protein>
<proteinExistence type="inferred from homology"/>
<evidence type="ECO:0000256" key="4">
    <source>
        <dbReference type="ARBA" id="ARBA00023136"/>
    </source>
</evidence>
<dbReference type="Gene3D" id="3.30.160.60">
    <property type="entry name" value="Classic Zinc Finger"/>
    <property type="match status" value="1"/>
</dbReference>
<dbReference type="FunFam" id="3.30.160.60:FF:000242">
    <property type="entry name" value="Endolytic murein transglycosylase"/>
    <property type="match status" value="1"/>
</dbReference>